<dbReference type="AlphaFoldDB" id="A0A7Y4MV56"/>
<dbReference type="EMBL" id="JABFNT010000184">
    <property type="protein sequence ID" value="NOJ83339.1"/>
    <property type="molecule type" value="Genomic_DNA"/>
</dbReference>
<evidence type="ECO:0000313" key="2">
    <source>
        <dbReference type="EMBL" id="NOJ83339.1"/>
    </source>
</evidence>
<sequence>MRTNALTKVLMVAVGLWALPALPGPDIYLVGTGQDGARSITNTNGGTVINNYAQVLEPLAPGDTTIRTSRATDTSTTPAIPDFNGPVGSGDAHGDLVMIIQTTGLVPAAPAGSEARINLEGGAVGRWELARITSVDRSMPGELTLTLDRPLKYSYAAEVTQVVRVPEYTTLSLAVSAEVRARAWDPETYTGGVLAFLATGNVTLANGSRLSAKGAGFRGGTYARDTANNSENEPLMGCPASGRPDSTRALSGEGLNAATNAPRGVDNVANGGGGGVCLRAGGGGGGNGG</sequence>
<comment type="caution">
    <text evidence="2">The sequence shown here is derived from an EMBL/GenBank/DDBJ whole genome shotgun (WGS) entry which is preliminary data.</text>
</comment>
<feature type="region of interest" description="Disordered" evidence="1">
    <location>
        <begin position="225"/>
        <end position="272"/>
    </location>
</feature>
<evidence type="ECO:0000256" key="1">
    <source>
        <dbReference type="SAM" id="MobiDB-lite"/>
    </source>
</evidence>
<name>A0A7Y4MV56_MYXXA</name>
<protein>
    <submittedName>
        <fullName evidence="2">Uncharacterized protein</fullName>
    </submittedName>
</protein>
<dbReference type="InterPro" id="IPR058184">
    <property type="entry name" value="AgmC-like_N"/>
</dbReference>
<gene>
    <name evidence="2" type="ORF">HNV28_34350</name>
</gene>
<dbReference type="Proteomes" id="UP000533080">
    <property type="component" value="Unassembled WGS sequence"/>
</dbReference>
<organism evidence="2 3">
    <name type="scientific">Myxococcus xanthus</name>
    <dbReference type="NCBI Taxonomy" id="34"/>
    <lineage>
        <taxon>Bacteria</taxon>
        <taxon>Pseudomonadati</taxon>
        <taxon>Myxococcota</taxon>
        <taxon>Myxococcia</taxon>
        <taxon>Myxococcales</taxon>
        <taxon>Cystobacterineae</taxon>
        <taxon>Myxococcaceae</taxon>
        <taxon>Myxococcus</taxon>
    </lineage>
</organism>
<accession>A0A7Y4MV56</accession>
<dbReference type="NCBIfam" id="NF047640">
    <property type="entry name" value="gliding_AgmC_N"/>
    <property type="match status" value="1"/>
</dbReference>
<reference evidence="2 3" key="1">
    <citation type="submission" date="2020-05" db="EMBL/GenBank/DDBJ databases">
        <authorList>
            <person name="Whitworth D."/>
        </authorList>
    </citation>
    <scope>NUCLEOTIDE SEQUENCE [LARGE SCALE GENOMIC DNA]</scope>
    <source>
        <strain evidence="2 3">AM005</strain>
    </source>
</reference>
<feature type="non-terminal residue" evidence="2">
    <location>
        <position position="289"/>
    </location>
</feature>
<evidence type="ECO:0000313" key="3">
    <source>
        <dbReference type="Proteomes" id="UP000533080"/>
    </source>
</evidence>
<proteinExistence type="predicted"/>